<dbReference type="InterPro" id="IPR034683">
    <property type="entry name" value="IspD/TarI"/>
</dbReference>
<keyword evidence="1 3" id="KW-0808">Transferase</keyword>
<dbReference type="SUPFAM" id="SSF53448">
    <property type="entry name" value="Nucleotide-diphospho-sugar transferases"/>
    <property type="match status" value="1"/>
</dbReference>
<protein>
    <submittedName>
        <fullName evidence="3">NTP transferase domain-containing protein</fullName>
    </submittedName>
</protein>
<evidence type="ECO:0000313" key="4">
    <source>
        <dbReference type="Proteomes" id="UP000715441"/>
    </source>
</evidence>
<keyword evidence="2" id="KW-0548">Nucleotidyltransferase</keyword>
<dbReference type="GO" id="GO:0016740">
    <property type="term" value="F:transferase activity"/>
    <property type="evidence" value="ECO:0007669"/>
    <property type="project" value="UniProtKB-KW"/>
</dbReference>
<keyword evidence="4" id="KW-1185">Reference proteome</keyword>
<accession>A0ABX1JBI2</accession>
<comment type="caution">
    <text evidence="3">The sequence shown here is derived from an EMBL/GenBank/DDBJ whole genome shotgun (WGS) entry which is preliminary data.</text>
</comment>
<dbReference type="InterPro" id="IPR029044">
    <property type="entry name" value="Nucleotide-diphossugar_trans"/>
</dbReference>
<dbReference type="Pfam" id="PF01128">
    <property type="entry name" value="IspD"/>
    <property type="match status" value="1"/>
</dbReference>
<gene>
    <name evidence="3" type="ORF">HFP15_29995</name>
</gene>
<name>A0ABX1JBI2_9PSEU</name>
<dbReference type="Gene3D" id="3.90.550.10">
    <property type="entry name" value="Spore Coat Polysaccharide Biosynthesis Protein SpsA, Chain A"/>
    <property type="match status" value="1"/>
</dbReference>
<organism evidence="3 4">
    <name type="scientific">Amycolatopsis acididurans</name>
    <dbReference type="NCBI Taxonomy" id="2724524"/>
    <lineage>
        <taxon>Bacteria</taxon>
        <taxon>Bacillati</taxon>
        <taxon>Actinomycetota</taxon>
        <taxon>Actinomycetes</taxon>
        <taxon>Pseudonocardiales</taxon>
        <taxon>Pseudonocardiaceae</taxon>
        <taxon>Amycolatopsis</taxon>
    </lineage>
</organism>
<dbReference type="PANTHER" id="PTHR32125">
    <property type="entry name" value="2-C-METHYL-D-ERYTHRITOL 4-PHOSPHATE CYTIDYLYLTRANSFERASE, CHLOROPLASTIC"/>
    <property type="match status" value="1"/>
</dbReference>
<proteinExistence type="predicted"/>
<dbReference type="Proteomes" id="UP000715441">
    <property type="component" value="Unassembled WGS sequence"/>
</dbReference>
<dbReference type="EMBL" id="JAAXLS010000031">
    <property type="protein sequence ID" value="NKQ57111.1"/>
    <property type="molecule type" value="Genomic_DNA"/>
</dbReference>
<dbReference type="PANTHER" id="PTHR32125:SF4">
    <property type="entry name" value="2-C-METHYL-D-ERYTHRITOL 4-PHOSPHATE CYTIDYLYLTRANSFERASE, CHLOROPLASTIC"/>
    <property type="match status" value="1"/>
</dbReference>
<evidence type="ECO:0000256" key="2">
    <source>
        <dbReference type="ARBA" id="ARBA00022695"/>
    </source>
</evidence>
<dbReference type="RefSeq" id="WP_168520136.1">
    <property type="nucleotide sequence ID" value="NZ_JAAXLS010000031.1"/>
</dbReference>
<evidence type="ECO:0000313" key="3">
    <source>
        <dbReference type="EMBL" id="NKQ57111.1"/>
    </source>
</evidence>
<sequence>MRNPGGAARAAALVLAGSGEPDVLVRVHGEPLLTHAVRGLLDVGCMNRLVVAVPSRILGSCEAIVRELPGTGKRCRVIPGGADRAESLRLAYEAVRDEHYDAYLVHDAARPFVPPATVAAVAEAVFQGAGAVAPVLPVTDTVKLVDPAGVIVTTKDRAQLRTIQSPLGCTEGVLRDACARGVDLLSEPPGTVRTVAGHPNAIRLATPFDLAVAEALLLEERA</sequence>
<evidence type="ECO:0000256" key="1">
    <source>
        <dbReference type="ARBA" id="ARBA00022679"/>
    </source>
</evidence>
<dbReference type="InterPro" id="IPR050088">
    <property type="entry name" value="IspD/TarI_cytidylyltransf_bact"/>
</dbReference>
<reference evidence="3 4" key="1">
    <citation type="submission" date="2020-04" db="EMBL/GenBank/DDBJ databases">
        <title>Novel species.</title>
        <authorList>
            <person name="Teo W.F.A."/>
            <person name="Lipun K."/>
            <person name="Srisuk N."/>
            <person name="Duangmal K."/>
        </authorList>
    </citation>
    <scope>NUCLEOTIDE SEQUENCE [LARGE SCALE GENOMIC DNA]</scope>
    <source>
        <strain evidence="3 4">K13G38</strain>
    </source>
</reference>